<proteinExistence type="predicted"/>
<sequence>MLLEDEGVPCTPDKVCCLSSTLPWWGEGPRHLSPSARSHTHTGFDVGLGRITIKSLTHDSCVIPILEA</sequence>
<organism evidence="1 2">
    <name type="scientific">Stylosanthes scabra</name>
    <dbReference type="NCBI Taxonomy" id="79078"/>
    <lineage>
        <taxon>Eukaryota</taxon>
        <taxon>Viridiplantae</taxon>
        <taxon>Streptophyta</taxon>
        <taxon>Embryophyta</taxon>
        <taxon>Tracheophyta</taxon>
        <taxon>Spermatophyta</taxon>
        <taxon>Magnoliopsida</taxon>
        <taxon>eudicotyledons</taxon>
        <taxon>Gunneridae</taxon>
        <taxon>Pentapetalae</taxon>
        <taxon>rosids</taxon>
        <taxon>fabids</taxon>
        <taxon>Fabales</taxon>
        <taxon>Fabaceae</taxon>
        <taxon>Papilionoideae</taxon>
        <taxon>50 kb inversion clade</taxon>
        <taxon>dalbergioids sensu lato</taxon>
        <taxon>Dalbergieae</taxon>
        <taxon>Pterocarpus clade</taxon>
        <taxon>Stylosanthes</taxon>
    </lineage>
</organism>
<keyword evidence="2" id="KW-1185">Reference proteome</keyword>
<dbReference type="EMBL" id="JASCZI010211590">
    <property type="protein sequence ID" value="MED6194847.1"/>
    <property type="molecule type" value="Genomic_DNA"/>
</dbReference>
<comment type="caution">
    <text evidence="1">The sequence shown here is derived from an EMBL/GenBank/DDBJ whole genome shotgun (WGS) entry which is preliminary data.</text>
</comment>
<gene>
    <name evidence="1" type="ORF">PIB30_032277</name>
</gene>
<reference evidence="1 2" key="1">
    <citation type="journal article" date="2023" name="Plants (Basel)">
        <title>Bridging the Gap: Combining Genomics and Transcriptomics Approaches to Understand Stylosanthes scabra, an Orphan Legume from the Brazilian Caatinga.</title>
        <authorList>
            <person name="Ferreira-Neto J.R.C."/>
            <person name="da Silva M.D."/>
            <person name="Binneck E."/>
            <person name="de Melo N.F."/>
            <person name="da Silva R.H."/>
            <person name="de Melo A.L.T.M."/>
            <person name="Pandolfi V."/>
            <person name="Bustamante F.O."/>
            <person name="Brasileiro-Vidal A.C."/>
            <person name="Benko-Iseppon A.M."/>
        </authorList>
    </citation>
    <scope>NUCLEOTIDE SEQUENCE [LARGE SCALE GENOMIC DNA]</scope>
    <source>
        <tissue evidence="1">Leaves</tissue>
    </source>
</reference>
<dbReference type="Proteomes" id="UP001341840">
    <property type="component" value="Unassembled WGS sequence"/>
</dbReference>
<name>A0ABU6XB21_9FABA</name>
<evidence type="ECO:0000313" key="1">
    <source>
        <dbReference type="EMBL" id="MED6194847.1"/>
    </source>
</evidence>
<accession>A0ABU6XB21</accession>
<evidence type="ECO:0000313" key="2">
    <source>
        <dbReference type="Proteomes" id="UP001341840"/>
    </source>
</evidence>
<protein>
    <submittedName>
        <fullName evidence="1">Uncharacterized protein</fullName>
    </submittedName>
</protein>